<dbReference type="InterPro" id="IPR006073">
    <property type="entry name" value="GTP-bd"/>
</dbReference>
<reference evidence="4" key="1">
    <citation type="journal article" date="2021" name="Genome Biol. Evol.">
        <title>The assembled and annotated genome of the fairy-ring fungus Marasmius oreades.</title>
        <authorList>
            <person name="Hiltunen M."/>
            <person name="Ament-Velasquez S.L."/>
            <person name="Johannesson H."/>
        </authorList>
    </citation>
    <scope>NUCLEOTIDE SEQUENCE</scope>
    <source>
        <strain evidence="4">03SP1</strain>
    </source>
</reference>
<keyword evidence="1" id="KW-0342">GTP-binding</keyword>
<keyword evidence="1" id="KW-0547">Nucleotide-binding</keyword>
<name>A0A9P7UYP3_9AGAR</name>
<dbReference type="Gene3D" id="3.40.50.300">
    <property type="entry name" value="P-loop containing nucleotide triphosphate hydrolases"/>
    <property type="match status" value="1"/>
</dbReference>
<organism evidence="4 5">
    <name type="scientific">Marasmius oreades</name>
    <name type="common">fairy-ring Marasmius</name>
    <dbReference type="NCBI Taxonomy" id="181124"/>
    <lineage>
        <taxon>Eukaryota</taxon>
        <taxon>Fungi</taxon>
        <taxon>Dikarya</taxon>
        <taxon>Basidiomycota</taxon>
        <taxon>Agaricomycotina</taxon>
        <taxon>Agaricomycetes</taxon>
        <taxon>Agaricomycetidae</taxon>
        <taxon>Agaricales</taxon>
        <taxon>Marasmiineae</taxon>
        <taxon>Marasmiaceae</taxon>
        <taxon>Marasmius</taxon>
    </lineage>
</organism>
<feature type="region of interest" description="Disordered" evidence="2">
    <location>
        <begin position="46"/>
        <end position="69"/>
    </location>
</feature>
<dbReference type="PANTHER" id="PTHR43127">
    <property type="entry name" value="DEVELOPMENTALLY-REGULATED GTP-BINDING PROTEIN 2"/>
    <property type="match status" value="1"/>
</dbReference>
<dbReference type="KEGG" id="more:E1B28_004468"/>
<feature type="domain" description="G" evidence="3">
    <location>
        <begin position="2"/>
        <end position="57"/>
    </location>
</feature>
<dbReference type="RefSeq" id="XP_043013552.1">
    <property type="nucleotide sequence ID" value="XM_043148950.1"/>
</dbReference>
<accession>A0A9P7UYP3</accession>
<evidence type="ECO:0000256" key="2">
    <source>
        <dbReference type="SAM" id="MobiDB-lite"/>
    </source>
</evidence>
<evidence type="ECO:0000313" key="4">
    <source>
        <dbReference type="EMBL" id="KAG7097082.1"/>
    </source>
</evidence>
<evidence type="ECO:0000259" key="3">
    <source>
        <dbReference type="Pfam" id="PF01926"/>
    </source>
</evidence>
<protein>
    <recommendedName>
        <fullName evidence="3">G domain-containing protein</fullName>
    </recommendedName>
</protein>
<dbReference type="InterPro" id="IPR045001">
    <property type="entry name" value="DRG"/>
</dbReference>
<comment type="caution">
    <text evidence="4">The sequence shown here is derived from an EMBL/GenBank/DDBJ whole genome shotgun (WGS) entry which is preliminary data.</text>
</comment>
<proteinExistence type="predicted"/>
<evidence type="ECO:0000256" key="1">
    <source>
        <dbReference type="ARBA" id="ARBA00023134"/>
    </source>
</evidence>
<dbReference type="GO" id="GO:0005525">
    <property type="term" value="F:GTP binding"/>
    <property type="evidence" value="ECO:0007669"/>
    <property type="project" value="UniProtKB-KW"/>
</dbReference>
<sequence length="69" mass="7190">MSKLTGTHSEVSAIDFTTLTTVPGTVKVHGAPIQILDLPGIIEGANDGRGRGRQVIAGAHTESSPHHNH</sequence>
<keyword evidence="5" id="KW-1185">Reference proteome</keyword>
<dbReference type="Pfam" id="PF01926">
    <property type="entry name" value="MMR_HSR1"/>
    <property type="match status" value="1"/>
</dbReference>
<gene>
    <name evidence="4" type="ORF">E1B28_004468</name>
</gene>
<dbReference type="Proteomes" id="UP001049176">
    <property type="component" value="Chromosome 2"/>
</dbReference>
<dbReference type="GeneID" id="66073544"/>
<dbReference type="GO" id="GO:0003924">
    <property type="term" value="F:GTPase activity"/>
    <property type="evidence" value="ECO:0007669"/>
    <property type="project" value="InterPro"/>
</dbReference>
<dbReference type="OrthoDB" id="603at2759"/>
<evidence type="ECO:0000313" key="5">
    <source>
        <dbReference type="Proteomes" id="UP001049176"/>
    </source>
</evidence>
<dbReference type="EMBL" id="CM032182">
    <property type="protein sequence ID" value="KAG7097082.1"/>
    <property type="molecule type" value="Genomic_DNA"/>
</dbReference>
<dbReference type="InterPro" id="IPR027417">
    <property type="entry name" value="P-loop_NTPase"/>
</dbReference>
<dbReference type="AlphaFoldDB" id="A0A9P7UYP3"/>
<dbReference type="PROSITE" id="PS00905">
    <property type="entry name" value="GTP1_OBG"/>
    <property type="match status" value="1"/>
</dbReference>
<dbReference type="SUPFAM" id="SSF52540">
    <property type="entry name" value="P-loop containing nucleoside triphosphate hydrolases"/>
    <property type="match status" value="1"/>
</dbReference>
<dbReference type="PRINTS" id="PR00326">
    <property type="entry name" value="GTP1OBG"/>
</dbReference>
<dbReference type="InterPro" id="IPR006074">
    <property type="entry name" value="GTP1-OBG_CS"/>
</dbReference>